<name>A0A344TL08_9BACT</name>
<protein>
    <submittedName>
        <fullName evidence="1">Uncharacterized protein</fullName>
    </submittedName>
</protein>
<dbReference type="PROSITE" id="PS51257">
    <property type="entry name" value="PROKAR_LIPOPROTEIN"/>
    <property type="match status" value="1"/>
</dbReference>
<evidence type="ECO:0000313" key="2">
    <source>
        <dbReference type="Proteomes" id="UP000251993"/>
    </source>
</evidence>
<dbReference type="EMBL" id="CP030850">
    <property type="protein sequence ID" value="AXE19329.1"/>
    <property type="molecule type" value="Genomic_DNA"/>
</dbReference>
<dbReference type="KEGG" id="run:DR864_17020"/>
<proteinExistence type="predicted"/>
<reference evidence="1 2" key="1">
    <citation type="submission" date="2018-07" db="EMBL/GenBank/DDBJ databases">
        <title>Genome sequencing of Runella.</title>
        <authorList>
            <person name="Baek M.-G."/>
            <person name="Yi H."/>
        </authorList>
    </citation>
    <scope>NUCLEOTIDE SEQUENCE [LARGE SCALE GENOMIC DNA]</scope>
    <source>
        <strain evidence="1 2">HYN0085</strain>
    </source>
</reference>
<sequence>MKWFSLFWASYLVILSCMPCTHHHDLRMITDRETISHHASHDDENDHDENDNDHHHVCSPFCQCTCNGGFTVPTPHFELQIIPLICSAQTLVFSNQSSYKPSLFASIWQPPKLSVQG</sequence>
<organism evidence="1 2">
    <name type="scientific">Runella rosea</name>
    <dbReference type="NCBI Taxonomy" id="2259595"/>
    <lineage>
        <taxon>Bacteria</taxon>
        <taxon>Pseudomonadati</taxon>
        <taxon>Bacteroidota</taxon>
        <taxon>Cytophagia</taxon>
        <taxon>Cytophagales</taxon>
        <taxon>Spirosomataceae</taxon>
        <taxon>Runella</taxon>
    </lineage>
</organism>
<keyword evidence="2" id="KW-1185">Reference proteome</keyword>
<evidence type="ECO:0000313" key="1">
    <source>
        <dbReference type="EMBL" id="AXE19329.1"/>
    </source>
</evidence>
<dbReference type="Proteomes" id="UP000251993">
    <property type="component" value="Chromosome"/>
</dbReference>
<accession>A0A344TL08</accession>
<dbReference type="AlphaFoldDB" id="A0A344TL08"/>
<dbReference type="RefSeq" id="WP_114068112.1">
    <property type="nucleotide sequence ID" value="NZ_CP030850.1"/>
</dbReference>
<dbReference type="OrthoDB" id="997115at2"/>
<gene>
    <name evidence="1" type="ORF">DR864_17020</name>
</gene>